<name>A0A381TGJ3_9ZZZZ</name>
<gene>
    <name evidence="4" type="ORF">METZ01_LOCUS67485</name>
</gene>
<evidence type="ECO:0000259" key="3">
    <source>
        <dbReference type="PROSITE" id="PS50172"/>
    </source>
</evidence>
<dbReference type="InterPro" id="IPR041663">
    <property type="entry name" value="DisA/LigA_HHH"/>
</dbReference>
<evidence type="ECO:0000256" key="2">
    <source>
        <dbReference type="ARBA" id="ARBA00023204"/>
    </source>
</evidence>
<protein>
    <recommendedName>
        <fullName evidence="3">BRCT domain-containing protein</fullName>
    </recommendedName>
</protein>
<dbReference type="CDD" id="cd17748">
    <property type="entry name" value="BRCT_DNA_ligase_like"/>
    <property type="match status" value="1"/>
</dbReference>
<dbReference type="SMART" id="SM00292">
    <property type="entry name" value="BRCT"/>
    <property type="match status" value="1"/>
</dbReference>
<organism evidence="4">
    <name type="scientific">marine metagenome</name>
    <dbReference type="NCBI Taxonomy" id="408172"/>
    <lineage>
        <taxon>unclassified sequences</taxon>
        <taxon>metagenomes</taxon>
        <taxon>ecological metagenomes</taxon>
    </lineage>
</organism>
<reference evidence="4" key="1">
    <citation type="submission" date="2018-05" db="EMBL/GenBank/DDBJ databases">
        <authorList>
            <person name="Lanie J.A."/>
            <person name="Ng W.-L."/>
            <person name="Kazmierczak K.M."/>
            <person name="Andrzejewski T.M."/>
            <person name="Davidsen T.M."/>
            <person name="Wayne K.J."/>
            <person name="Tettelin H."/>
            <person name="Glass J.I."/>
            <person name="Rusch D."/>
            <person name="Podicherti R."/>
            <person name="Tsui H.-C.T."/>
            <person name="Winkler M.E."/>
        </authorList>
    </citation>
    <scope>NUCLEOTIDE SEQUENCE</scope>
</reference>
<dbReference type="Pfam" id="PF00533">
    <property type="entry name" value="BRCT"/>
    <property type="match status" value="1"/>
</dbReference>
<dbReference type="EMBL" id="UINC01004481">
    <property type="protein sequence ID" value="SVA14631.1"/>
    <property type="molecule type" value="Genomic_DNA"/>
</dbReference>
<dbReference type="InterPro" id="IPR001357">
    <property type="entry name" value="BRCT_dom"/>
</dbReference>
<dbReference type="Pfam" id="PF12826">
    <property type="entry name" value="HHH_2"/>
    <property type="match status" value="1"/>
</dbReference>
<sequence length="204" mass="20872">AGIYSLDYDRIADWDGFGETSVRNLREAVEGSRDRPLGRLLFGLRIPHVGTTVADAVAAAFGDLDGLEAASIEDMEAVDGLGPVIAASVHGWLRRPSSRDLLDRLRGAGVNLVAAPVVGADVEPLLADMAVVVTGTLAGYSRDGAKAAIVALGGTSPGSVSVRTTALVAGEGGGSKLARAEELGVPVLDEEAFARLLDTGELPG</sequence>
<dbReference type="Gene3D" id="1.10.150.20">
    <property type="entry name" value="5' to 3' exonuclease, C-terminal subdomain"/>
    <property type="match status" value="1"/>
</dbReference>
<dbReference type="GO" id="GO:0006281">
    <property type="term" value="P:DNA repair"/>
    <property type="evidence" value="ECO:0007669"/>
    <property type="project" value="UniProtKB-KW"/>
</dbReference>
<dbReference type="SUPFAM" id="SSF47781">
    <property type="entry name" value="RuvA domain 2-like"/>
    <property type="match status" value="1"/>
</dbReference>
<feature type="non-terminal residue" evidence="4">
    <location>
        <position position="1"/>
    </location>
</feature>
<dbReference type="AlphaFoldDB" id="A0A381TGJ3"/>
<evidence type="ECO:0000256" key="1">
    <source>
        <dbReference type="ARBA" id="ARBA00022763"/>
    </source>
</evidence>
<keyword evidence="2" id="KW-0234">DNA repair</keyword>
<accession>A0A381TGJ3</accession>
<keyword evidence="1" id="KW-0227">DNA damage</keyword>
<feature type="domain" description="BRCT" evidence="3">
    <location>
        <begin position="121"/>
        <end position="204"/>
    </location>
</feature>
<dbReference type="SUPFAM" id="SSF52113">
    <property type="entry name" value="BRCT domain"/>
    <property type="match status" value="1"/>
</dbReference>
<dbReference type="Gene3D" id="3.40.50.10190">
    <property type="entry name" value="BRCT domain"/>
    <property type="match status" value="1"/>
</dbReference>
<dbReference type="InterPro" id="IPR036420">
    <property type="entry name" value="BRCT_dom_sf"/>
</dbReference>
<proteinExistence type="predicted"/>
<evidence type="ECO:0000313" key="4">
    <source>
        <dbReference type="EMBL" id="SVA14631.1"/>
    </source>
</evidence>
<dbReference type="PROSITE" id="PS50172">
    <property type="entry name" value="BRCT"/>
    <property type="match status" value="1"/>
</dbReference>
<dbReference type="InterPro" id="IPR010994">
    <property type="entry name" value="RuvA_2-like"/>
</dbReference>